<comment type="caution">
    <text evidence="1">The sequence shown here is derived from an EMBL/GenBank/DDBJ whole genome shotgun (WGS) entry which is preliminary data.</text>
</comment>
<protein>
    <submittedName>
        <fullName evidence="1">Uncharacterized protein</fullName>
    </submittedName>
</protein>
<sequence>MTDIDDTSERTHLVERFPQLADLDSQDNDGKLRAFRDALSALQRELDANRQ</sequence>
<accession>A0A6I1GAD6</accession>
<proteinExistence type="predicted"/>
<name>A0A6I1GAD6_9BIFI</name>
<organism evidence="1 2">
    <name type="scientific">Bifidobacterium cebidarum</name>
    <dbReference type="NCBI Taxonomy" id="2650773"/>
    <lineage>
        <taxon>Bacteria</taxon>
        <taxon>Bacillati</taxon>
        <taxon>Actinomycetota</taxon>
        <taxon>Actinomycetes</taxon>
        <taxon>Bifidobacteriales</taxon>
        <taxon>Bifidobacteriaceae</taxon>
        <taxon>Bifidobacterium</taxon>
    </lineage>
</organism>
<gene>
    <name evidence="1" type="ORF">F7D08_0913</name>
</gene>
<dbReference type="Proteomes" id="UP000468413">
    <property type="component" value="Unassembled WGS sequence"/>
</dbReference>
<evidence type="ECO:0000313" key="1">
    <source>
        <dbReference type="EMBL" id="KAB7788634.1"/>
    </source>
</evidence>
<dbReference type="EMBL" id="WBVS01000003">
    <property type="protein sequence ID" value="KAB7788634.1"/>
    <property type="molecule type" value="Genomic_DNA"/>
</dbReference>
<dbReference type="RefSeq" id="WP_193316192.1">
    <property type="nucleotide sequence ID" value="NZ_WBVS01000003.1"/>
</dbReference>
<evidence type="ECO:0000313" key="2">
    <source>
        <dbReference type="Proteomes" id="UP000468413"/>
    </source>
</evidence>
<reference evidence="1 2" key="1">
    <citation type="submission" date="2019-09" db="EMBL/GenBank/DDBJ databases">
        <title>Characterization of the phylogenetic diversity of two novel species belonging to the genus Bifidobacterium: Bifidobacterium cebidarum sp. nov. and Bifidobacterium leontopitheci sp. nov.</title>
        <authorList>
            <person name="Lugli G.A."/>
            <person name="Duranti S."/>
            <person name="Milani C."/>
            <person name="Turroni F."/>
            <person name="Ventura M."/>
        </authorList>
    </citation>
    <scope>NUCLEOTIDE SEQUENCE [LARGE SCALE GENOMIC DNA]</scope>
    <source>
        <strain evidence="1 2">LMG 31469</strain>
    </source>
</reference>
<keyword evidence="2" id="KW-1185">Reference proteome</keyword>
<dbReference type="AlphaFoldDB" id="A0A6I1GAD6"/>